<feature type="compositionally biased region" description="Acidic residues" evidence="1">
    <location>
        <begin position="1"/>
        <end position="14"/>
    </location>
</feature>
<organism evidence="4 5">
    <name type="scientific">Lolium multiflorum</name>
    <name type="common">Italian ryegrass</name>
    <name type="synonym">Lolium perenne subsp. multiflorum</name>
    <dbReference type="NCBI Taxonomy" id="4521"/>
    <lineage>
        <taxon>Eukaryota</taxon>
        <taxon>Viridiplantae</taxon>
        <taxon>Streptophyta</taxon>
        <taxon>Embryophyta</taxon>
        <taxon>Tracheophyta</taxon>
        <taxon>Spermatophyta</taxon>
        <taxon>Magnoliopsida</taxon>
        <taxon>Liliopsida</taxon>
        <taxon>Poales</taxon>
        <taxon>Poaceae</taxon>
        <taxon>BOP clade</taxon>
        <taxon>Pooideae</taxon>
        <taxon>Poodae</taxon>
        <taxon>Poeae</taxon>
        <taxon>Poeae Chloroplast Group 2 (Poeae type)</taxon>
        <taxon>Loliodinae</taxon>
        <taxon>Loliinae</taxon>
        <taxon>Lolium</taxon>
    </lineage>
</organism>
<feature type="compositionally biased region" description="Acidic residues" evidence="1">
    <location>
        <begin position="1188"/>
        <end position="1197"/>
    </location>
</feature>
<protein>
    <recommendedName>
        <fullName evidence="6">Transposon protein, putative, CACTA, En/Spm sub-class</fullName>
    </recommendedName>
</protein>
<dbReference type="Pfam" id="PF26133">
    <property type="entry name" value="DUF8039"/>
    <property type="match status" value="1"/>
</dbReference>
<feature type="domain" description="DUF8039" evidence="3">
    <location>
        <begin position="566"/>
        <end position="660"/>
    </location>
</feature>
<dbReference type="InterPro" id="IPR029480">
    <property type="entry name" value="Transpos_assoc"/>
</dbReference>
<feature type="compositionally biased region" description="Basic and acidic residues" evidence="1">
    <location>
        <begin position="1198"/>
        <end position="1208"/>
    </location>
</feature>
<evidence type="ECO:0000313" key="5">
    <source>
        <dbReference type="Proteomes" id="UP001231189"/>
    </source>
</evidence>
<dbReference type="EMBL" id="JAUUTY010000002">
    <property type="protein sequence ID" value="KAK1680045.1"/>
    <property type="molecule type" value="Genomic_DNA"/>
</dbReference>
<dbReference type="PANTHER" id="PTHR33018">
    <property type="entry name" value="OS10G0338966 PROTEIN-RELATED"/>
    <property type="match status" value="1"/>
</dbReference>
<feature type="region of interest" description="Disordered" evidence="1">
    <location>
        <begin position="663"/>
        <end position="752"/>
    </location>
</feature>
<reference evidence="4" key="1">
    <citation type="submission" date="2023-07" db="EMBL/GenBank/DDBJ databases">
        <title>A chromosome-level genome assembly of Lolium multiflorum.</title>
        <authorList>
            <person name="Chen Y."/>
            <person name="Copetti D."/>
            <person name="Kolliker R."/>
            <person name="Studer B."/>
        </authorList>
    </citation>
    <scope>NUCLEOTIDE SEQUENCE</scope>
    <source>
        <strain evidence="4">02402/16</strain>
        <tissue evidence="4">Leaf</tissue>
    </source>
</reference>
<evidence type="ECO:0000259" key="2">
    <source>
        <dbReference type="Pfam" id="PF13963"/>
    </source>
</evidence>
<name>A0AAD8TBY3_LOLMU</name>
<evidence type="ECO:0000256" key="1">
    <source>
        <dbReference type="SAM" id="MobiDB-lite"/>
    </source>
</evidence>
<feature type="compositionally biased region" description="Basic and acidic residues" evidence="1">
    <location>
        <begin position="819"/>
        <end position="830"/>
    </location>
</feature>
<feature type="region of interest" description="Disordered" evidence="1">
    <location>
        <begin position="1"/>
        <end position="164"/>
    </location>
</feature>
<evidence type="ECO:0000313" key="4">
    <source>
        <dbReference type="EMBL" id="KAK1680045.1"/>
    </source>
</evidence>
<dbReference type="Proteomes" id="UP001231189">
    <property type="component" value="Unassembled WGS sequence"/>
</dbReference>
<feature type="compositionally biased region" description="Pro residues" evidence="1">
    <location>
        <begin position="673"/>
        <end position="713"/>
    </location>
</feature>
<evidence type="ECO:0000259" key="3">
    <source>
        <dbReference type="Pfam" id="PF26133"/>
    </source>
</evidence>
<dbReference type="SUPFAM" id="SSF54001">
    <property type="entry name" value="Cysteine proteinases"/>
    <property type="match status" value="1"/>
</dbReference>
<feature type="region of interest" description="Disordered" evidence="1">
    <location>
        <begin position="243"/>
        <end position="262"/>
    </location>
</feature>
<feature type="region of interest" description="Disordered" evidence="1">
    <location>
        <begin position="424"/>
        <end position="453"/>
    </location>
</feature>
<comment type="caution">
    <text evidence="4">The sequence shown here is derived from an EMBL/GenBank/DDBJ whole genome shotgun (WGS) entry which is preliminary data.</text>
</comment>
<gene>
    <name evidence="4" type="ORF">QYE76_040893</name>
</gene>
<dbReference type="PANTHER" id="PTHR33018:SF34">
    <property type="entry name" value="OS02G0472350 PROTEIN"/>
    <property type="match status" value="1"/>
</dbReference>
<accession>A0AAD8TBY3</accession>
<dbReference type="InterPro" id="IPR058352">
    <property type="entry name" value="DUF8039"/>
</dbReference>
<keyword evidence="5" id="KW-1185">Reference proteome</keyword>
<sequence length="1406" mass="160344">MMEDDDEEEEDDDMYPNYGDTATGHDEDEEAGGGDQAHRPQMRFALRSHCAARLSARQPPPPLPPAAAARETMERDLEKEYIVEEIIRDDEDITSLYLNQSGEGDERTRGDASGEEDEQDNRGDGSGEGEGDDCEGEAHDAAETSRSTNSTGRTKRGAARKMEDHERCTITEIAIDGEPISPKNHAKKFVSQCGVVVRDTVPITTQEWKKPVKGGEGVTYVDTRLKSVMFRKLLINFIFPEPTDSDSENDRPDPEDPELNSVQRRVKKWALKKMAVQFNDYKKKLDSFFVKKGKTPDFKGPYEKIKDHWEEFVKLKKSDKAKKRSDTNTKNASNKMYFHTMGRGGYKAGRPKWEKWENELIKKGIQPEVLKWNQRSRDWFYAHGGTLDAQGLCIYTQRHKENPLPIEAFRNVAKEVEEGKFRPEREKDQLTRALGNPEHSGRTRTTSGGKPWCIGFPAETKKYPDRSRQRQKDVVHERVAKLEEQVRMIMSGSVTVTQPQPNPQIEEVAFDATGPECHDLRSEHRIYNFDQEDGEKLPELPGDDAHVDPQMAPPSPVDPQMDLDLYPVDFITESTPCELHFQTMGYLTLKAAVGYVLPPVPDQRYHFKPVPPGYAVAGVDQVMDGYGPLRLDHPAGEGDLLELGEAKNTTVLWRKEFIVIPGWKAPTRSPPRQHSPPMQPSPVREPSPPAREPSPPTREPSPPPREPSPPPQPKSKSKIRRSATTQLSRNRSPRRKQEPLPRVPKVPPKRPYDYTVEENAKIVAEQHKQQMLKLKKPQLEPEPAISLEKKLKLLKNLHQPEPSLSSNYDRSIRKSNVSARDRWEKSKVEGKPVPQLGNQKNSCPPLQVYPDVTACFDPEMVRLYKDEADAVGMSIPEYLSRIDAEFLTSTGDDVQIAYQYKYGQPLVRAEELPNLSTQLRRLHNWYMEKCKDGKNWIMVAITDEHYGRNDVMNIEFCELFQLFNQDALDKSLLSAYCLMKIRECRKGQIYDLGFVDPYTVNGYTVHNSPKDTENNLVYVLRKNSYKRAILFPYNFSFHYILLVIEPDTGIVEVMDSKSKPLEAWGDMADILLKAWKRFTNKSPDESSMDVRQPIAPAFREGVNSFLLVAEANKSKQGFMFCPCLKCKNEKDYSCSRDIKSHLLRFGFMSSYNVWTKHGEEGVMMEDGDEEEDNDDQYRSMFSEYDDTAMEDNEEEGGEERAPDDPVDDDLRRAISDARRDCGTDKERLQFDKMLEDHHKLLYPSCEDGQRKLGSVLELLKWKAEDGVADSGFEKLLIILKKLLPRNNELPVSTYEAKKFVCPLGLDVQKIHACINDCILYRGEKYENLNKCPICGALRYKIRRDDPGDVEGEPPRKRVPAKVQLVESSCWSTFIVCTGYGNVEYPKGYAHVSSPRVSGRSEASGRD</sequence>
<proteinExistence type="predicted"/>
<feature type="domain" description="Transposase-associated" evidence="2">
    <location>
        <begin position="1091"/>
        <end position="1159"/>
    </location>
</feature>
<dbReference type="Pfam" id="PF13963">
    <property type="entry name" value="Transpos_assoc"/>
    <property type="match status" value="1"/>
</dbReference>
<dbReference type="InterPro" id="IPR038765">
    <property type="entry name" value="Papain-like_cys_pep_sf"/>
</dbReference>
<feature type="region of interest" description="Disordered" evidence="1">
    <location>
        <begin position="1188"/>
        <end position="1208"/>
    </location>
</feature>
<feature type="region of interest" description="Disordered" evidence="1">
    <location>
        <begin position="815"/>
        <end position="842"/>
    </location>
</feature>
<feature type="compositionally biased region" description="Basic and acidic residues" evidence="1">
    <location>
        <begin position="71"/>
        <end position="86"/>
    </location>
</feature>
<evidence type="ECO:0008006" key="6">
    <source>
        <dbReference type="Google" id="ProtNLM"/>
    </source>
</evidence>